<keyword evidence="4" id="KW-1185">Reference proteome</keyword>
<evidence type="ECO:0000256" key="1">
    <source>
        <dbReference type="SAM" id="Phobius"/>
    </source>
</evidence>
<keyword evidence="1" id="KW-1133">Transmembrane helix</keyword>
<accession>A0ABN1KI82</accession>
<keyword evidence="1" id="KW-0812">Transmembrane</keyword>
<feature type="transmembrane region" description="Helical" evidence="1">
    <location>
        <begin position="173"/>
        <end position="195"/>
    </location>
</feature>
<evidence type="ECO:0000313" key="3">
    <source>
        <dbReference type="EMBL" id="GAA0767176.1"/>
    </source>
</evidence>
<organism evidence="3 4">
    <name type="scientific">Ideonella azotifigens</name>
    <dbReference type="NCBI Taxonomy" id="513160"/>
    <lineage>
        <taxon>Bacteria</taxon>
        <taxon>Pseudomonadati</taxon>
        <taxon>Pseudomonadota</taxon>
        <taxon>Betaproteobacteria</taxon>
        <taxon>Burkholderiales</taxon>
        <taxon>Sphaerotilaceae</taxon>
        <taxon>Ideonella</taxon>
    </lineage>
</organism>
<proteinExistence type="predicted"/>
<dbReference type="Proteomes" id="UP001500279">
    <property type="component" value="Unassembled WGS sequence"/>
</dbReference>
<reference evidence="3 4" key="1">
    <citation type="journal article" date="2019" name="Int. J. Syst. Evol. Microbiol.">
        <title>The Global Catalogue of Microorganisms (GCM) 10K type strain sequencing project: providing services to taxonomists for standard genome sequencing and annotation.</title>
        <authorList>
            <consortium name="The Broad Institute Genomics Platform"/>
            <consortium name="The Broad Institute Genome Sequencing Center for Infectious Disease"/>
            <person name="Wu L."/>
            <person name="Ma J."/>
        </authorList>
    </citation>
    <scope>NUCLEOTIDE SEQUENCE [LARGE SCALE GENOMIC DNA]</scope>
    <source>
        <strain evidence="3 4">JCM 15503</strain>
    </source>
</reference>
<evidence type="ECO:0000259" key="2">
    <source>
        <dbReference type="SMART" id="SM00460"/>
    </source>
</evidence>
<dbReference type="RefSeq" id="WP_231012951.1">
    <property type="nucleotide sequence ID" value="NZ_BAAAEW010000045.1"/>
</dbReference>
<feature type="transmembrane region" description="Helical" evidence="1">
    <location>
        <begin position="27"/>
        <end position="57"/>
    </location>
</feature>
<dbReference type="PANTHER" id="PTHR42736">
    <property type="entry name" value="PROTEIN-GLUTAMINE GAMMA-GLUTAMYLTRANSFERASE"/>
    <property type="match status" value="1"/>
</dbReference>
<feature type="transmembrane region" description="Helical" evidence="1">
    <location>
        <begin position="69"/>
        <end position="87"/>
    </location>
</feature>
<dbReference type="InterPro" id="IPR038765">
    <property type="entry name" value="Papain-like_cys_pep_sf"/>
</dbReference>
<dbReference type="InterPro" id="IPR052901">
    <property type="entry name" value="Bact_TGase-like"/>
</dbReference>
<dbReference type="InterPro" id="IPR002931">
    <property type="entry name" value="Transglutaminase-like"/>
</dbReference>
<feature type="transmembrane region" description="Helical" evidence="1">
    <location>
        <begin position="121"/>
        <end position="137"/>
    </location>
</feature>
<protein>
    <submittedName>
        <fullName evidence="3">Protein-glutamine gamma-glutamyltransferase TgpA</fullName>
    </submittedName>
</protein>
<gene>
    <name evidence="3" type="primary">tgpA</name>
    <name evidence="3" type="ORF">GCM10009107_55900</name>
</gene>
<dbReference type="PANTHER" id="PTHR42736:SF1">
    <property type="entry name" value="PROTEIN-GLUTAMINE GAMMA-GLUTAMYLTRANSFERASE"/>
    <property type="match status" value="1"/>
</dbReference>
<dbReference type="Pfam" id="PF11992">
    <property type="entry name" value="TgpA_N"/>
    <property type="match status" value="1"/>
</dbReference>
<dbReference type="SUPFAM" id="SSF54001">
    <property type="entry name" value="Cysteine proteinases"/>
    <property type="match status" value="1"/>
</dbReference>
<dbReference type="InterPro" id="IPR021878">
    <property type="entry name" value="TgpA_N"/>
</dbReference>
<dbReference type="EMBL" id="BAAAEW010000045">
    <property type="protein sequence ID" value="GAA0767176.1"/>
    <property type="molecule type" value="Genomic_DNA"/>
</dbReference>
<keyword evidence="1" id="KW-0472">Membrane</keyword>
<feature type="domain" description="Transglutaminase-like" evidence="2">
    <location>
        <begin position="428"/>
        <end position="499"/>
    </location>
</feature>
<feature type="transmembrane region" description="Helical" evidence="1">
    <location>
        <begin position="143"/>
        <end position="161"/>
    </location>
</feature>
<name>A0ABN1KI82_9BURK</name>
<dbReference type="Gene3D" id="3.10.620.30">
    <property type="match status" value="1"/>
</dbReference>
<feature type="transmembrane region" description="Helical" evidence="1">
    <location>
        <begin position="574"/>
        <end position="595"/>
    </location>
</feature>
<dbReference type="SMART" id="SM00460">
    <property type="entry name" value="TGc"/>
    <property type="match status" value="1"/>
</dbReference>
<dbReference type="Pfam" id="PF01841">
    <property type="entry name" value="Transglut_core"/>
    <property type="match status" value="1"/>
</dbReference>
<sequence>MNLNMNIPLPSLAGRVSRLPRDTRDTLFMLAVIAWTVAPHLLRLSIGIDVLCIAVLAWRAWLAVREAPLPGRWTLLGVVFVAAGLTWINEHTLIGKDAGVTLLVVLMALKTMELRARRDALVVFFLGFFLVLTQFLYSQSLLTSLAMGAAVWGWLSALTLAHMPTGRPPLREAGLLALRAAAFGTPVMIALFLVFPRLPPLWAMPGRGAHTGLSDQLKLGDVAELAQDESIAMRVRFTGTKPPPQAMYFRGPVLSDYDGLTWRAEPPLREFDRRQAEARPAPKGTRFVDYELTIEPLRLMWLPLLDYTQATPRTSPPLADLLPPAGDSLQWRLRAPLGERLLLQARATLQLERSPELTAYQQSDLTALPAGRHPRTVAWAQSLHAQPELQNADATALATAVLRHIRSSQYTYTLEPGTYDKDPVDEFWLDRKLGFCEHYASAFTVIMRAMGIPARIVTGYQGTDETEADGYWIVRQSHAHAWAEYWQQGRGWLRADPTSAVAPDRIQRSRALEVPQGLVAGTLEAVSPDLRLQLRQFFESMDNRWNQWVLGYGKQQQFQLMDKLGLDARDTGQLVRVLVLGLAGLGLAGAAWAWWDGRRRTPWQKLQARVAKALARLDVPAPAHASPGALAQALLARHGEPARSLAASLSALQAMRYAPAASSTPLTFAAWWRDFRRTLAASPINARKKARLP</sequence>
<evidence type="ECO:0000313" key="4">
    <source>
        <dbReference type="Proteomes" id="UP001500279"/>
    </source>
</evidence>
<comment type="caution">
    <text evidence="3">The sequence shown here is derived from an EMBL/GenBank/DDBJ whole genome shotgun (WGS) entry which is preliminary data.</text>
</comment>